<organism evidence="9 10">
    <name type="scientific">Fibrobacter succinogenes</name>
    <name type="common">Bacteroides succinogenes</name>
    <dbReference type="NCBI Taxonomy" id="833"/>
    <lineage>
        <taxon>Bacteria</taxon>
        <taxon>Pseudomonadati</taxon>
        <taxon>Fibrobacterota</taxon>
        <taxon>Fibrobacteria</taxon>
        <taxon>Fibrobacterales</taxon>
        <taxon>Fibrobacteraceae</taxon>
        <taxon>Fibrobacter</taxon>
    </lineage>
</organism>
<protein>
    <recommendedName>
        <fullName evidence="2 7">DNA repair protein RecO</fullName>
    </recommendedName>
    <alternativeName>
        <fullName evidence="6 7">Recombination protein O</fullName>
    </alternativeName>
</protein>
<dbReference type="GO" id="GO:0006310">
    <property type="term" value="P:DNA recombination"/>
    <property type="evidence" value="ECO:0007669"/>
    <property type="project" value="UniProtKB-UniRule"/>
</dbReference>
<reference evidence="9 10" key="1">
    <citation type="submission" date="2017-08" db="EMBL/GenBank/DDBJ databases">
        <authorList>
            <person name="de Groot N.N."/>
        </authorList>
    </citation>
    <scope>NUCLEOTIDE SEQUENCE [LARGE SCALE GENOMIC DNA]</scope>
    <source>
        <strain evidence="9 10">HM2</strain>
    </source>
</reference>
<dbReference type="NCBIfam" id="TIGR00613">
    <property type="entry name" value="reco"/>
    <property type="match status" value="1"/>
</dbReference>
<dbReference type="Proteomes" id="UP000255423">
    <property type="component" value="Unassembled WGS sequence"/>
</dbReference>
<dbReference type="InterPro" id="IPR003717">
    <property type="entry name" value="RecO"/>
</dbReference>
<accession>A0A380SA83</accession>
<proteinExistence type="inferred from homology"/>
<dbReference type="AlphaFoldDB" id="A0A380SA83"/>
<feature type="domain" description="DNA replication/recombination mediator RecO N-terminal" evidence="8">
    <location>
        <begin position="1"/>
        <end position="77"/>
    </location>
</feature>
<dbReference type="SUPFAM" id="SSF50249">
    <property type="entry name" value="Nucleic acid-binding proteins"/>
    <property type="match status" value="1"/>
</dbReference>
<sequence>MIKTRAIVLHRFPYSDSSFIVKALTEESGIVSFIVKGGKKKESPFRGALDPLALSEVVFRQNPNTDLQFIKEATLLDWRKNLRNDLLSLAKAQVMTEMILRYAPQGVPLQEEFERLEQAIREFDEVITDKSRIFAQWLLDTCDMWGYNLDLTTCSRCGRTLEKPAADFFPETGGFVCQACLGVEHPRARLETLNGLWALQTGDKIERPEFTENALLTYLRHHIGFLKEIHSIKFLNETRKLFDYH</sequence>
<dbReference type="PANTHER" id="PTHR33991">
    <property type="entry name" value="DNA REPAIR PROTEIN RECO"/>
    <property type="match status" value="1"/>
</dbReference>
<dbReference type="InterPro" id="IPR022572">
    <property type="entry name" value="DNA_rep/recomb_RecO_N"/>
</dbReference>
<dbReference type="GO" id="GO:0006302">
    <property type="term" value="P:double-strand break repair"/>
    <property type="evidence" value="ECO:0007669"/>
    <property type="project" value="TreeGrafter"/>
</dbReference>
<comment type="similarity">
    <text evidence="1 7">Belongs to the RecO family.</text>
</comment>
<evidence type="ECO:0000256" key="6">
    <source>
        <dbReference type="ARBA" id="ARBA00033409"/>
    </source>
</evidence>
<dbReference type="Pfam" id="PF02565">
    <property type="entry name" value="RecO_C"/>
    <property type="match status" value="1"/>
</dbReference>
<comment type="function">
    <text evidence="7">Involved in DNA repair and RecF pathway recombination.</text>
</comment>
<dbReference type="Pfam" id="PF11967">
    <property type="entry name" value="RecO_N"/>
    <property type="match status" value="1"/>
</dbReference>
<dbReference type="RefSeq" id="WP_109573646.1">
    <property type="nucleotide sequence ID" value="NZ_UHJL01000006.1"/>
</dbReference>
<evidence type="ECO:0000256" key="7">
    <source>
        <dbReference type="HAMAP-Rule" id="MF_00201"/>
    </source>
</evidence>
<keyword evidence="5 7" id="KW-0234">DNA repair</keyword>
<dbReference type="Gene3D" id="1.20.1440.120">
    <property type="entry name" value="Recombination protein O, C-terminal domain"/>
    <property type="match status" value="1"/>
</dbReference>
<dbReference type="HAMAP" id="MF_00201">
    <property type="entry name" value="RecO"/>
    <property type="match status" value="1"/>
</dbReference>
<dbReference type="InterPro" id="IPR042242">
    <property type="entry name" value="RecO_C"/>
</dbReference>
<name>A0A380SA83_FIBSU</name>
<keyword evidence="3 7" id="KW-0227">DNA damage</keyword>
<evidence type="ECO:0000256" key="3">
    <source>
        <dbReference type="ARBA" id="ARBA00022763"/>
    </source>
</evidence>
<dbReference type="EMBL" id="UHJL01000006">
    <property type="protein sequence ID" value="SUQ26051.1"/>
    <property type="molecule type" value="Genomic_DNA"/>
</dbReference>
<dbReference type="PANTHER" id="PTHR33991:SF1">
    <property type="entry name" value="DNA REPAIR PROTEIN RECO"/>
    <property type="match status" value="1"/>
</dbReference>
<evidence type="ECO:0000256" key="1">
    <source>
        <dbReference type="ARBA" id="ARBA00007452"/>
    </source>
</evidence>
<evidence type="ECO:0000256" key="5">
    <source>
        <dbReference type="ARBA" id="ARBA00023204"/>
    </source>
</evidence>
<evidence type="ECO:0000259" key="8">
    <source>
        <dbReference type="Pfam" id="PF11967"/>
    </source>
</evidence>
<evidence type="ECO:0000256" key="2">
    <source>
        <dbReference type="ARBA" id="ARBA00021310"/>
    </source>
</evidence>
<dbReference type="GO" id="GO:0043590">
    <property type="term" value="C:bacterial nucleoid"/>
    <property type="evidence" value="ECO:0007669"/>
    <property type="project" value="TreeGrafter"/>
</dbReference>
<evidence type="ECO:0000256" key="4">
    <source>
        <dbReference type="ARBA" id="ARBA00023172"/>
    </source>
</evidence>
<keyword evidence="4 7" id="KW-0233">DNA recombination</keyword>
<dbReference type="InterPro" id="IPR012340">
    <property type="entry name" value="NA-bd_OB-fold"/>
</dbReference>
<gene>
    <name evidence="7" type="primary">recO</name>
    <name evidence="9" type="ORF">SAMN05661053_2856</name>
</gene>
<dbReference type="Gene3D" id="2.40.50.140">
    <property type="entry name" value="Nucleic acid-binding proteins"/>
    <property type="match status" value="1"/>
</dbReference>
<dbReference type="SUPFAM" id="SSF57863">
    <property type="entry name" value="ArfGap/RecO-like zinc finger"/>
    <property type="match status" value="1"/>
</dbReference>
<evidence type="ECO:0000313" key="9">
    <source>
        <dbReference type="EMBL" id="SUQ26051.1"/>
    </source>
</evidence>
<dbReference type="InterPro" id="IPR037278">
    <property type="entry name" value="ARFGAP/RecO"/>
</dbReference>
<evidence type="ECO:0000313" key="10">
    <source>
        <dbReference type="Proteomes" id="UP000255423"/>
    </source>
</evidence>